<dbReference type="InterPro" id="IPR008979">
    <property type="entry name" value="Galactose-bd-like_sf"/>
</dbReference>
<dbReference type="InterPro" id="IPR023296">
    <property type="entry name" value="Glyco_hydro_beta-prop_sf"/>
</dbReference>
<accession>A0ABS4TTS5</accession>
<dbReference type="Gene3D" id="2.115.10.20">
    <property type="entry name" value="Glycosyl hydrolase domain, family 43"/>
    <property type="match status" value="1"/>
</dbReference>
<dbReference type="SUPFAM" id="SSF49785">
    <property type="entry name" value="Galactose-binding domain-like"/>
    <property type="match status" value="1"/>
</dbReference>
<evidence type="ECO:0000313" key="5">
    <source>
        <dbReference type="Proteomes" id="UP001519332"/>
    </source>
</evidence>
<feature type="chain" id="PRO_5046699964" description="CBM-cenC domain-containing protein" evidence="2">
    <location>
        <begin position="32"/>
        <end position="804"/>
    </location>
</feature>
<evidence type="ECO:0000313" key="4">
    <source>
        <dbReference type="EMBL" id="MBP2327794.1"/>
    </source>
</evidence>
<evidence type="ECO:0000256" key="2">
    <source>
        <dbReference type="SAM" id="SignalP"/>
    </source>
</evidence>
<dbReference type="SUPFAM" id="SSF75005">
    <property type="entry name" value="Arabinanase/levansucrase/invertase"/>
    <property type="match status" value="1"/>
</dbReference>
<protein>
    <recommendedName>
        <fullName evidence="3">CBM-cenC domain-containing protein</fullName>
    </recommendedName>
</protein>
<reference evidence="4 5" key="1">
    <citation type="submission" date="2021-03" db="EMBL/GenBank/DDBJ databases">
        <title>Sequencing the genomes of 1000 actinobacteria strains.</title>
        <authorList>
            <person name="Klenk H.-P."/>
        </authorList>
    </citation>
    <scope>NUCLEOTIDE SEQUENCE [LARGE SCALE GENOMIC DNA]</scope>
    <source>
        <strain evidence="4 5">DSM 46670</strain>
    </source>
</reference>
<comment type="caution">
    <text evidence="4">The sequence shown here is derived from an EMBL/GenBank/DDBJ whole genome shotgun (WGS) entry which is preliminary data.</text>
</comment>
<dbReference type="RefSeq" id="WP_209644849.1">
    <property type="nucleotide sequence ID" value="NZ_JAGINW010000001.1"/>
</dbReference>
<feature type="domain" description="CBM-cenC" evidence="3">
    <location>
        <begin position="39"/>
        <end position="163"/>
    </location>
</feature>
<keyword evidence="1" id="KW-0378">Hydrolase</keyword>
<sequence>MPDLFKRGLLATSLLAGGLIAVQSAPPVALAADWSTARLIANPGFEEPGLAAWASDGPAGAASLVTTPVHSGGQALKVTDSSATDGISVRARSVAVVPGEMLTARAWAQRVDQNSGTLYLEYWRADGSRIDDATTSQDLAAGTGWQAVTVSGITPSDAVTATVLLYSKQGGVGSTVWDDITLDSAPLPIHKVPNGDFEALRETPKPTSWAVTGAAKLVSSPVHTGNRALRTDDNSDDDAVTALSKAVPISGGETLTVTVQTRIVDGLAGSLYLEYRRADGSTEESYKTHKDLTAGSGWRPLAVAKKAPADATSATIRIYSAIEATGSTVWDDVAIKSDRDTPYATPVGTGSVLFVGDHRVESYTGMTRQGIKGTPKGDPALPDGDNGVVLGRGTWDANPRVSGTVLRDPDGTWKMWYAAAPGTGYATSTDGVKWTRYGTKQVFDYGPGGVVENPKFNPAVPSSLRYYMLYPKAVGTDGDYYAAGSRDGITWQTLNSGASVLPGYDVANATYDPVSNRYVAMTKNYPDKAPYGPRTIWLSYSTDFVHWTSPRYVLGTDVLDNEKVAAANPGRPDAVSEIYGMPGIRYGEQYLGVPWMFDITQVPAPNGNPGVDIGRAHLELVASQDLVNWSRPVRDSLVTDRGIDSWDWGFQMGGTSLVTTGDEVRFYYGSFAGEHSCSAAQVPSLCRKDNGNSKVGLLTWKRDRFVAFHAAPGGGSVTTRTLTPTGKQVTVNANPGSGELRVELLDANGVPVPGYQAADATPITGDTLGTTARWATTTTLPATGGPFRLKFHLTAGDLYSYSIS</sequence>
<dbReference type="Pfam" id="PF02018">
    <property type="entry name" value="CBM_4_9"/>
    <property type="match status" value="1"/>
</dbReference>
<gene>
    <name evidence="4" type="ORF">JOF56_008179</name>
</gene>
<name>A0ABS4TTS5_9PSEU</name>
<dbReference type="Proteomes" id="UP001519332">
    <property type="component" value="Unassembled WGS sequence"/>
</dbReference>
<keyword evidence="5" id="KW-1185">Reference proteome</keyword>
<evidence type="ECO:0000256" key="1">
    <source>
        <dbReference type="ARBA" id="ARBA00022801"/>
    </source>
</evidence>
<dbReference type="InterPro" id="IPR003305">
    <property type="entry name" value="CenC_carb-bd"/>
</dbReference>
<proteinExistence type="predicted"/>
<organism evidence="4 5">
    <name type="scientific">Kibdelosporangium banguiense</name>
    <dbReference type="NCBI Taxonomy" id="1365924"/>
    <lineage>
        <taxon>Bacteria</taxon>
        <taxon>Bacillati</taxon>
        <taxon>Actinomycetota</taxon>
        <taxon>Actinomycetes</taxon>
        <taxon>Pseudonocardiales</taxon>
        <taxon>Pseudonocardiaceae</taxon>
        <taxon>Kibdelosporangium</taxon>
    </lineage>
</organism>
<dbReference type="Gene3D" id="2.60.120.260">
    <property type="entry name" value="Galactose-binding domain-like"/>
    <property type="match status" value="2"/>
</dbReference>
<dbReference type="EMBL" id="JAGINW010000001">
    <property type="protein sequence ID" value="MBP2327794.1"/>
    <property type="molecule type" value="Genomic_DNA"/>
</dbReference>
<evidence type="ECO:0000259" key="3">
    <source>
        <dbReference type="Pfam" id="PF02018"/>
    </source>
</evidence>
<keyword evidence="2" id="KW-0732">Signal</keyword>
<feature type="signal peptide" evidence="2">
    <location>
        <begin position="1"/>
        <end position="31"/>
    </location>
</feature>